<evidence type="ECO:0000259" key="7">
    <source>
        <dbReference type="SMART" id="SM01349"/>
    </source>
</evidence>
<evidence type="ECO:0000256" key="4">
    <source>
        <dbReference type="ARBA" id="ARBA00022701"/>
    </source>
</evidence>
<dbReference type="GO" id="GO:0008017">
    <property type="term" value="F:microtubule binding"/>
    <property type="evidence" value="ECO:0007669"/>
    <property type="project" value="TreeGrafter"/>
</dbReference>
<proteinExistence type="inferred from homology"/>
<name>A0A9W8H875_9FUNG</name>
<feature type="compositionally biased region" description="Low complexity" evidence="6">
    <location>
        <begin position="616"/>
        <end position="626"/>
    </location>
</feature>
<organism evidence="8 9">
    <name type="scientific">Coemansia interrupta</name>
    <dbReference type="NCBI Taxonomy" id="1126814"/>
    <lineage>
        <taxon>Eukaryota</taxon>
        <taxon>Fungi</taxon>
        <taxon>Fungi incertae sedis</taxon>
        <taxon>Zoopagomycota</taxon>
        <taxon>Kickxellomycotina</taxon>
        <taxon>Kickxellomycetes</taxon>
        <taxon>Kickxellales</taxon>
        <taxon>Kickxellaceae</taxon>
        <taxon>Coemansia</taxon>
    </lineage>
</organism>
<dbReference type="Gene3D" id="1.25.10.10">
    <property type="entry name" value="Leucine-rich Repeat Variant"/>
    <property type="match status" value="1"/>
</dbReference>
<keyword evidence="3" id="KW-0132">Cell division</keyword>
<comment type="similarity">
    <text evidence="2">Belongs to the CLASP family.</text>
</comment>
<dbReference type="OrthoDB" id="4699125at2759"/>
<comment type="caution">
    <text evidence="8">The sequence shown here is derived from an EMBL/GenBank/DDBJ whole genome shotgun (WGS) entry which is preliminary data.</text>
</comment>
<feature type="region of interest" description="Disordered" evidence="6">
    <location>
        <begin position="391"/>
        <end position="626"/>
    </location>
</feature>
<dbReference type="GO" id="GO:0005876">
    <property type="term" value="C:spindle microtubule"/>
    <property type="evidence" value="ECO:0007669"/>
    <property type="project" value="TreeGrafter"/>
</dbReference>
<dbReference type="InterPro" id="IPR024395">
    <property type="entry name" value="CLASP_N_dom"/>
</dbReference>
<evidence type="ECO:0000256" key="6">
    <source>
        <dbReference type="SAM" id="MobiDB-lite"/>
    </source>
</evidence>
<keyword evidence="9" id="KW-1185">Reference proteome</keyword>
<accession>A0A9W8H875</accession>
<dbReference type="EMBL" id="JANBUM010000217">
    <property type="protein sequence ID" value="KAJ2781225.1"/>
    <property type="molecule type" value="Genomic_DNA"/>
</dbReference>
<dbReference type="GO" id="GO:0005815">
    <property type="term" value="C:microtubule organizing center"/>
    <property type="evidence" value="ECO:0007669"/>
    <property type="project" value="TreeGrafter"/>
</dbReference>
<protein>
    <recommendedName>
        <fullName evidence="7">TOG domain-containing protein</fullName>
    </recommendedName>
</protein>
<feature type="compositionally biased region" description="Basic and acidic residues" evidence="6">
    <location>
        <begin position="599"/>
        <end position="608"/>
    </location>
</feature>
<dbReference type="PANTHER" id="PTHR21567">
    <property type="entry name" value="CLASP"/>
    <property type="match status" value="1"/>
</dbReference>
<dbReference type="AlphaFoldDB" id="A0A9W8H875"/>
<reference evidence="8" key="1">
    <citation type="submission" date="2022-07" db="EMBL/GenBank/DDBJ databases">
        <title>Phylogenomic reconstructions and comparative analyses of Kickxellomycotina fungi.</title>
        <authorList>
            <person name="Reynolds N.K."/>
            <person name="Stajich J.E."/>
            <person name="Barry K."/>
            <person name="Grigoriev I.V."/>
            <person name="Crous P."/>
            <person name="Smith M.E."/>
        </authorList>
    </citation>
    <scope>NUCLEOTIDE SEQUENCE</scope>
    <source>
        <strain evidence="8">BCRC 34489</strain>
    </source>
</reference>
<dbReference type="SUPFAM" id="SSF48371">
    <property type="entry name" value="ARM repeat"/>
    <property type="match status" value="1"/>
</dbReference>
<dbReference type="GO" id="GO:0005881">
    <property type="term" value="C:cytoplasmic microtubule"/>
    <property type="evidence" value="ECO:0007669"/>
    <property type="project" value="TreeGrafter"/>
</dbReference>
<evidence type="ECO:0000313" key="8">
    <source>
        <dbReference type="EMBL" id="KAJ2781225.1"/>
    </source>
</evidence>
<dbReference type="InterPro" id="IPR011989">
    <property type="entry name" value="ARM-like"/>
</dbReference>
<feature type="compositionally biased region" description="Low complexity" evidence="6">
    <location>
        <begin position="276"/>
        <end position="297"/>
    </location>
</feature>
<dbReference type="GO" id="GO:0051301">
    <property type="term" value="P:cell division"/>
    <property type="evidence" value="ECO:0007669"/>
    <property type="project" value="UniProtKB-KW"/>
</dbReference>
<dbReference type="Proteomes" id="UP001140172">
    <property type="component" value="Unassembled WGS sequence"/>
</dbReference>
<feature type="domain" description="TOG" evidence="7">
    <location>
        <begin position="13"/>
        <end position="246"/>
    </location>
</feature>
<feature type="region of interest" description="Disordered" evidence="6">
    <location>
        <begin position="243"/>
        <end position="319"/>
    </location>
</feature>
<dbReference type="GO" id="GO:1990023">
    <property type="term" value="C:mitotic spindle midzone"/>
    <property type="evidence" value="ECO:0007669"/>
    <property type="project" value="TreeGrafter"/>
</dbReference>
<feature type="compositionally biased region" description="Low complexity" evidence="6">
    <location>
        <begin position="243"/>
        <end position="259"/>
    </location>
</feature>
<feature type="compositionally biased region" description="Polar residues" evidence="6">
    <location>
        <begin position="504"/>
        <end position="521"/>
    </location>
</feature>
<evidence type="ECO:0000256" key="3">
    <source>
        <dbReference type="ARBA" id="ARBA00022618"/>
    </source>
</evidence>
<evidence type="ECO:0000313" key="9">
    <source>
        <dbReference type="Proteomes" id="UP001140172"/>
    </source>
</evidence>
<dbReference type="PANTHER" id="PTHR21567:SF60">
    <property type="entry name" value="CLASP N-TERMINAL DOMAIN-CONTAINING PROTEIN"/>
    <property type="match status" value="1"/>
</dbReference>
<feature type="non-terminal residue" evidence="8">
    <location>
        <position position="626"/>
    </location>
</feature>
<dbReference type="SMART" id="SM01349">
    <property type="entry name" value="TOG"/>
    <property type="match status" value="1"/>
</dbReference>
<sequence>MQVFLFGCESASDFEAKFRVLIKKLDVVEHEETWQQIDDALKGLVSLVKAGAAKFETFVPTMKQAVKYINSAALSERTRLSGTALSLFEEMARTMETRITPLSDMMFPTIMKTCGRANKVFVTRGIKCLTTAITYSHLPEQTPRICDAASTDPNKTVRSSAAKLLMSVVSCCTVPELSPHLTLVEKAIASGVVDANPDARTTARQSYEIYIKRFSNRIDAFHAGLSSTARKYLKIEDKNSARPQSQFAAFRQQQQQQRQPLRDRPTAQRPMARSNSSGASTSAAATASSQSGASTAGPNANRPRPVRPMMARQGGPTAMRRDGGVAPVPLTIADPASAAVATVAIAATASEPAPAASQEPILTPVAAATAAAAAPPKIVARSSSVEQLIMSPKHGSKPNMSQLLTNGTPSDTATTDKPATDSAHASVSPSSTAPASRVASPVETVPTAETSETVTDTSKPVTPPATTSPGDKATESADEQPSSQETKAVPEAKKSSRAHRTPGLSFSSLGGSTPGARNSRMQHVGRPQSRNMVSVRMEEALRAQRPVKPSSSSAAAATSDVEVEGEDGEQPRRMTLRSATRPPSGAPGYLRATASSAKRGTETAADRGLKRRKAGGDQQQDGAAAV</sequence>
<dbReference type="InterPro" id="IPR016024">
    <property type="entry name" value="ARM-type_fold"/>
</dbReference>
<feature type="compositionally biased region" description="Polar residues" evidence="6">
    <location>
        <begin position="398"/>
        <end position="417"/>
    </location>
</feature>
<evidence type="ECO:0000256" key="5">
    <source>
        <dbReference type="ARBA" id="ARBA00022776"/>
    </source>
</evidence>
<evidence type="ECO:0000256" key="1">
    <source>
        <dbReference type="ARBA" id="ARBA00004186"/>
    </source>
</evidence>
<keyword evidence="4" id="KW-0493">Microtubule</keyword>
<comment type="subcellular location">
    <subcellularLocation>
        <location evidence="1">Cytoplasm</location>
        <location evidence="1">Cytoskeleton</location>
        <location evidence="1">Spindle</location>
    </subcellularLocation>
</comment>
<feature type="compositionally biased region" description="Polar residues" evidence="6">
    <location>
        <begin position="447"/>
        <end position="469"/>
    </location>
</feature>
<dbReference type="GO" id="GO:0090307">
    <property type="term" value="P:mitotic spindle assembly"/>
    <property type="evidence" value="ECO:0007669"/>
    <property type="project" value="TreeGrafter"/>
</dbReference>
<feature type="compositionally biased region" description="Low complexity" evidence="6">
    <location>
        <begin position="422"/>
        <end position="442"/>
    </location>
</feature>
<gene>
    <name evidence="8" type="ORF">GGI15_003283</name>
</gene>
<keyword evidence="5" id="KW-0131">Cell cycle</keyword>
<evidence type="ECO:0000256" key="2">
    <source>
        <dbReference type="ARBA" id="ARBA00009549"/>
    </source>
</evidence>
<keyword evidence="5" id="KW-0498">Mitosis</keyword>
<dbReference type="Pfam" id="PF12348">
    <property type="entry name" value="CLASP_N"/>
    <property type="match status" value="1"/>
</dbReference>
<dbReference type="InterPro" id="IPR034085">
    <property type="entry name" value="TOG"/>
</dbReference>